<protein>
    <submittedName>
        <fullName evidence="1">Phosphoadenosine phosphosulfate reductase</fullName>
    </submittedName>
</protein>
<evidence type="ECO:0000313" key="1">
    <source>
        <dbReference type="EMBL" id="TNY32486.1"/>
    </source>
</evidence>
<gene>
    <name evidence="1" type="ORF">FHY64_04130</name>
</gene>
<proteinExistence type="predicted"/>
<name>A0A5C5GG14_9RHOB</name>
<reference evidence="1 2" key="1">
    <citation type="submission" date="2019-06" db="EMBL/GenBank/DDBJ databases">
        <title>Genome of new Rhodobacteraceae sp. SM1903.</title>
        <authorList>
            <person name="Ren X."/>
        </authorList>
    </citation>
    <scope>NUCLEOTIDE SEQUENCE [LARGE SCALE GENOMIC DNA]</scope>
    <source>
        <strain evidence="1 2">SM1903</strain>
    </source>
</reference>
<dbReference type="RefSeq" id="WP_140193163.1">
    <property type="nucleotide sequence ID" value="NZ_CP065915.1"/>
</dbReference>
<comment type="caution">
    <text evidence="1">The sequence shown here is derived from an EMBL/GenBank/DDBJ whole genome shotgun (WGS) entry which is preliminary data.</text>
</comment>
<accession>A0A5C5GG14</accession>
<dbReference type="Proteomes" id="UP000314011">
    <property type="component" value="Unassembled WGS sequence"/>
</dbReference>
<evidence type="ECO:0000313" key="2">
    <source>
        <dbReference type="Proteomes" id="UP000314011"/>
    </source>
</evidence>
<dbReference type="EMBL" id="VFFF01000001">
    <property type="protein sequence ID" value="TNY32486.1"/>
    <property type="molecule type" value="Genomic_DNA"/>
</dbReference>
<dbReference type="OrthoDB" id="7840273at2"/>
<keyword evidence="2" id="KW-1185">Reference proteome</keyword>
<sequence>MAGQDLSRGVGAMVEETMEFDVDLSELSGKAWLDAVREAGWDFGFHEALGPAHDAVLIEGNRNLMVAFEVIPRVQEANPGREPRGWRLARSEGWTSLTLFSASETWFRNPAVYDFIDRMTDDGFFDSYDNVLFYGAGSGGYAAAAYSVAAPGAAVVALRPQATLTPDTTRWDRRFLPARRLEFESRYGFAPDMLDAARQAYVLFDPELTLDDMHAALFRRPNVLRLPCPHLGDELERALEGMHILDDVLRGAMLGTLDAAGFRSLYRARRRYMPYLRSLLTHTQQSGRIDLTERVCRWGIEHTNRPVFRNKLKALENRGDVTAAE</sequence>
<dbReference type="AlphaFoldDB" id="A0A5C5GG14"/>
<organism evidence="1 2">
    <name type="scientific">Pelagovum pacificum</name>
    <dbReference type="NCBI Taxonomy" id="2588711"/>
    <lineage>
        <taxon>Bacteria</taxon>
        <taxon>Pseudomonadati</taxon>
        <taxon>Pseudomonadota</taxon>
        <taxon>Alphaproteobacteria</taxon>
        <taxon>Rhodobacterales</taxon>
        <taxon>Paracoccaceae</taxon>
        <taxon>Pelagovum</taxon>
    </lineage>
</organism>